<name>A0A5N6K6B3_MONLA</name>
<feature type="compositionally biased region" description="Low complexity" evidence="2">
    <location>
        <begin position="343"/>
        <end position="354"/>
    </location>
</feature>
<reference evidence="4 5" key="1">
    <citation type="submission" date="2019-06" db="EMBL/GenBank/DDBJ databases">
        <title>Genome Sequence of the Brown Rot Fungal Pathogen Monilinia laxa.</title>
        <authorList>
            <person name="De Miccolis Angelini R.M."/>
            <person name="Landi L."/>
            <person name="Abate D."/>
            <person name="Pollastro S."/>
            <person name="Romanazzi G."/>
            <person name="Faretra F."/>
        </authorList>
    </citation>
    <scope>NUCLEOTIDE SEQUENCE [LARGE SCALE GENOMIC DNA]</scope>
    <source>
        <strain evidence="4 5">Mlax316</strain>
    </source>
</reference>
<dbReference type="PANTHER" id="PTHR36681">
    <property type="entry name" value="NUCLEAR GTPASE, GERMINAL CENTER-ASSOCIATED, TANDEM DUPLICATE 3"/>
    <property type="match status" value="1"/>
</dbReference>
<protein>
    <recommendedName>
        <fullName evidence="3">Dynamin N-terminal domain-containing protein</fullName>
    </recommendedName>
</protein>
<evidence type="ECO:0000256" key="1">
    <source>
        <dbReference type="SAM" id="Coils"/>
    </source>
</evidence>
<feature type="compositionally biased region" description="Basic and acidic residues" evidence="2">
    <location>
        <begin position="1364"/>
        <end position="1376"/>
    </location>
</feature>
<dbReference type="SUPFAM" id="SSF52540">
    <property type="entry name" value="P-loop containing nucleoside triphosphate hydrolases"/>
    <property type="match status" value="1"/>
</dbReference>
<accession>A0A5N6K6B3</accession>
<feature type="compositionally biased region" description="Polar residues" evidence="2">
    <location>
        <begin position="1381"/>
        <end position="1396"/>
    </location>
</feature>
<dbReference type="PANTHER" id="PTHR36681:SF3">
    <property type="entry name" value="NUCLEAR GTPASE, GERMINAL CENTER-ASSOCIATED, TANDEM DUPLICATE 3"/>
    <property type="match status" value="1"/>
</dbReference>
<feature type="region of interest" description="Disordered" evidence="2">
    <location>
        <begin position="308"/>
        <end position="369"/>
    </location>
</feature>
<dbReference type="Gene3D" id="3.40.50.300">
    <property type="entry name" value="P-loop containing nucleotide triphosphate hydrolases"/>
    <property type="match status" value="1"/>
</dbReference>
<dbReference type="InterPro" id="IPR027417">
    <property type="entry name" value="P-loop_NTPase"/>
</dbReference>
<feature type="compositionally biased region" description="Acidic residues" evidence="2">
    <location>
        <begin position="795"/>
        <end position="829"/>
    </location>
</feature>
<dbReference type="EMBL" id="VIGI01000007">
    <property type="protein sequence ID" value="KAB8298086.1"/>
    <property type="molecule type" value="Genomic_DNA"/>
</dbReference>
<dbReference type="Pfam" id="PF00350">
    <property type="entry name" value="Dynamin_N"/>
    <property type="match status" value="1"/>
</dbReference>
<feature type="region of interest" description="Disordered" evidence="2">
    <location>
        <begin position="761"/>
        <end position="836"/>
    </location>
</feature>
<feature type="coiled-coil region" evidence="1">
    <location>
        <begin position="838"/>
        <end position="882"/>
    </location>
</feature>
<feature type="compositionally biased region" description="Basic and acidic residues" evidence="2">
    <location>
        <begin position="761"/>
        <end position="771"/>
    </location>
</feature>
<dbReference type="InterPro" id="IPR045063">
    <property type="entry name" value="Dynamin_N"/>
</dbReference>
<feature type="compositionally biased region" description="Basic residues" evidence="2">
    <location>
        <begin position="772"/>
        <end position="790"/>
    </location>
</feature>
<evidence type="ECO:0000313" key="4">
    <source>
        <dbReference type="EMBL" id="KAB8298086.1"/>
    </source>
</evidence>
<feature type="region of interest" description="Disordered" evidence="2">
    <location>
        <begin position="1362"/>
        <end position="1442"/>
    </location>
</feature>
<dbReference type="Proteomes" id="UP000326757">
    <property type="component" value="Unassembled WGS sequence"/>
</dbReference>
<dbReference type="OrthoDB" id="3598281at2759"/>
<feature type="region of interest" description="Disordered" evidence="2">
    <location>
        <begin position="134"/>
        <end position="154"/>
    </location>
</feature>
<gene>
    <name evidence="4" type="ORF">EYC80_001848</name>
</gene>
<keyword evidence="1" id="KW-0175">Coiled coil</keyword>
<proteinExistence type="predicted"/>
<keyword evidence="5" id="KW-1185">Reference proteome</keyword>
<feature type="region of interest" description="Disordered" evidence="2">
    <location>
        <begin position="1461"/>
        <end position="1481"/>
    </location>
</feature>
<evidence type="ECO:0000259" key="3">
    <source>
        <dbReference type="Pfam" id="PF00350"/>
    </source>
</evidence>
<organism evidence="4 5">
    <name type="scientific">Monilinia laxa</name>
    <name type="common">Brown rot fungus</name>
    <name type="synonym">Sclerotinia laxa</name>
    <dbReference type="NCBI Taxonomy" id="61186"/>
    <lineage>
        <taxon>Eukaryota</taxon>
        <taxon>Fungi</taxon>
        <taxon>Dikarya</taxon>
        <taxon>Ascomycota</taxon>
        <taxon>Pezizomycotina</taxon>
        <taxon>Leotiomycetes</taxon>
        <taxon>Helotiales</taxon>
        <taxon>Sclerotiniaceae</taxon>
        <taxon>Monilinia</taxon>
    </lineage>
</organism>
<evidence type="ECO:0000256" key="2">
    <source>
        <dbReference type="SAM" id="MobiDB-lite"/>
    </source>
</evidence>
<feature type="compositionally biased region" description="Polar residues" evidence="2">
    <location>
        <begin position="311"/>
        <end position="342"/>
    </location>
</feature>
<feature type="domain" description="Dynamin N-terminal" evidence="3">
    <location>
        <begin position="427"/>
        <end position="685"/>
    </location>
</feature>
<comment type="caution">
    <text evidence="4">The sequence shown here is derived from an EMBL/GenBank/DDBJ whole genome shotgun (WGS) entry which is preliminary data.</text>
</comment>
<evidence type="ECO:0000313" key="5">
    <source>
        <dbReference type="Proteomes" id="UP000326757"/>
    </source>
</evidence>
<sequence length="1481" mass="164368">MAELHGNELASHRALHEKALTVAPSCVKEPGEFWVAVFEHDKNVLDWDSGDLHWFKVKSKQTVAKIQKAYHKKCGVMALLHQGNHVVSLTSQMHQINHFKDDIILFWSTSTMPEGSISTTSRPPLQSVDTAIQNRMHPSSQKPPKIEPDSESTPVRMNAEANLSTASSSPFNTPAISRSLPQAVQFGKSTSLDSGSLETSSPTSEPINGYNMFAESHRENYLNTKTSPAAVERNLKKSWSILTPATLLLRPIQFFWFNSFAETNRANYANSTATPAEVESSLRRTWDTMAAGTREYYSKKAASNLDALAPNNDSLSPHSVVDTKSLQESSSPSANGHSTSVTGGNNMMGFGDDGSPVPKDEDETPEPGLPIARLTKTRLSEIIEDSSPEVLEKEAKKSYDFLTIQSTGFIKSAKTLQAQGIDTPTIIGVVGNTGAGKSSVINAMLDEERLVPTNCMRACTAVVTEMSWNSSDDPNKKYRAEIEFVKEDDWKKDLQVSLADLINDSGKVSSDCTNPEADAGVAYAKIKAGKYIPLYQQENCLKTLVYPNMTKEMIEDSSVEEMLAYGEVQTVLGTTKTVEKSKPESFYKELQQFVDSKEKSTGEKGKKADKEKQTIEFWPLIKVVRIFVKADALSTGAVIVDLPGVHDSNAARTAVAAGYMKQCTGLWVCAPINRAVDDKAAKSLLGESFKRQLKYDGQFSRITFICSKTDDISVLEASDSLGLEEVMAEDKSLAVYGSIFSDADETFDIWDDLKRDAEDGKTVYSPKVKEKSPKRKHSPSPKESRKKAKRSGYENDGDDFIYDGDDNDDGDQGEEEEVPDDEAEVEEENIDRSEPLTIEGIEQKLDELKDTKKKARKEKAAIKLAIKDVRKELRESDEARREIDTRMRAKCIDGRNKYSKGAIQQDFAAGIKELDNINAEEEDEDNFDPENEIRDYEAVAQSLPVFCISSRAYQQLNGRLQKDAKIPGFRQVDETEIPQLKAHCKKLTEAGRSANCRRFLNSLVQIVLSLSLWANDDGTGINLSDSQKITEAQWLQKMLKDLEEELDETVGCCMIDMEDVLNENIFEKFGEVISLAVEQAPGMASKWGAPINKFDRDAGGLYWGTYKETVDPIPIKMVGFKYNPSNDSILMNEGTHDWNSQLTEPIMKHLAGNWEKIFSRRLPSVLEGFTTTTNESLKTFHRDVESRSRKTGAGISGLAMLAQQIRTYETTFSILGTEMMDAINTLQREANREFVPVVARKLASAYTWCTDEVDHMHGHIDQSRRAMFTECCDEVKTKLMNMCEQIEESMDNKTDGVFALIRRDYLQVLNGAQVTRESMPKWEGHMRSDIAHALETHERDEVEKVATAVKDEEAKEDDVMNDTEFGRVDGDNDKSADGTAVQDNESNSVAENTTVVETCIVKRAQSGDDETDDSKKFEPLQAATEIEPSQMDVDGHGLMNETLSSTEDFSTDALFTEAASAGAPCSNAVSNGASENSSTPN</sequence>
<feature type="compositionally biased region" description="Polar residues" evidence="2">
    <location>
        <begin position="1467"/>
        <end position="1481"/>
    </location>
</feature>